<evidence type="ECO:0000313" key="1">
    <source>
        <dbReference type="EMBL" id="GBP20636.1"/>
    </source>
</evidence>
<dbReference type="Proteomes" id="UP000299102">
    <property type="component" value="Unassembled WGS sequence"/>
</dbReference>
<comment type="caution">
    <text evidence="1">The sequence shown here is derived from an EMBL/GenBank/DDBJ whole genome shotgun (WGS) entry which is preliminary data.</text>
</comment>
<accession>A0A4C1U481</accession>
<dbReference type="AlphaFoldDB" id="A0A4C1U481"/>
<evidence type="ECO:0000313" key="2">
    <source>
        <dbReference type="Proteomes" id="UP000299102"/>
    </source>
</evidence>
<name>A0A4C1U481_EUMVA</name>
<dbReference type="OrthoDB" id="425619at2759"/>
<sequence length="118" mass="13579">MVYSLCATAQRAKLGEWIKNSDEYLSLRNVALISVPKKQWKIDTNKKALDASLVQGDKVMEMHRMTYASRKLIDLEKKHSATGRDCLGYSIVRSFNLRKSIIRRLLATCINMQHATHR</sequence>
<reference evidence="1 2" key="1">
    <citation type="journal article" date="2019" name="Commun. Biol.">
        <title>The bagworm genome reveals a unique fibroin gene that provides high tensile strength.</title>
        <authorList>
            <person name="Kono N."/>
            <person name="Nakamura H."/>
            <person name="Ohtoshi R."/>
            <person name="Tomita M."/>
            <person name="Numata K."/>
            <person name="Arakawa K."/>
        </authorList>
    </citation>
    <scope>NUCLEOTIDE SEQUENCE [LARGE SCALE GENOMIC DNA]</scope>
</reference>
<organism evidence="1 2">
    <name type="scientific">Eumeta variegata</name>
    <name type="common">Bagworm moth</name>
    <name type="synonym">Eumeta japonica</name>
    <dbReference type="NCBI Taxonomy" id="151549"/>
    <lineage>
        <taxon>Eukaryota</taxon>
        <taxon>Metazoa</taxon>
        <taxon>Ecdysozoa</taxon>
        <taxon>Arthropoda</taxon>
        <taxon>Hexapoda</taxon>
        <taxon>Insecta</taxon>
        <taxon>Pterygota</taxon>
        <taxon>Neoptera</taxon>
        <taxon>Endopterygota</taxon>
        <taxon>Lepidoptera</taxon>
        <taxon>Glossata</taxon>
        <taxon>Ditrysia</taxon>
        <taxon>Tineoidea</taxon>
        <taxon>Psychidae</taxon>
        <taxon>Oiketicinae</taxon>
        <taxon>Eumeta</taxon>
    </lineage>
</organism>
<protein>
    <submittedName>
        <fullName evidence="1">Uncharacterized protein</fullName>
    </submittedName>
</protein>
<dbReference type="EMBL" id="BGZK01000121">
    <property type="protein sequence ID" value="GBP20636.1"/>
    <property type="molecule type" value="Genomic_DNA"/>
</dbReference>
<gene>
    <name evidence="1" type="ORF">EVAR_16508_1</name>
</gene>
<proteinExistence type="predicted"/>
<keyword evidence="2" id="KW-1185">Reference proteome</keyword>